<dbReference type="Proteomes" id="UP000008367">
    <property type="component" value="Unassembled WGS sequence"/>
</dbReference>
<reference evidence="2 3" key="1">
    <citation type="submission" date="2012-10" db="EMBL/GenBank/DDBJ databases">
        <title>Genome sequence of Vibrio Cholerae HENC-02.</title>
        <authorList>
            <person name="Eppinger M."/>
            <person name="Hasan N.A."/>
            <person name="Sengamalay N."/>
            <person name="Hine E."/>
            <person name="Su Q."/>
            <person name="Daugherty S.C."/>
            <person name="Young S."/>
            <person name="Sadzewicz L."/>
            <person name="Tallon L."/>
            <person name="Cebula T.A."/>
            <person name="Ravel J."/>
            <person name="Colwell R.R."/>
        </authorList>
    </citation>
    <scope>NUCLEOTIDE SEQUENCE [LARGE SCALE GENOMIC DNA]</scope>
    <source>
        <strain evidence="2 3">HENC-02</strain>
    </source>
</reference>
<feature type="compositionally biased region" description="Polar residues" evidence="1">
    <location>
        <begin position="10"/>
        <end position="35"/>
    </location>
</feature>
<evidence type="ECO:0000313" key="3">
    <source>
        <dbReference type="Proteomes" id="UP000008367"/>
    </source>
</evidence>
<organism evidence="2 3">
    <name type="scientific">Vibrio harveyi</name>
    <name type="common">Beneckea harveyi</name>
    <dbReference type="NCBI Taxonomy" id="669"/>
    <lineage>
        <taxon>Bacteria</taxon>
        <taxon>Pseudomonadati</taxon>
        <taxon>Pseudomonadota</taxon>
        <taxon>Gammaproteobacteria</taxon>
        <taxon>Vibrionales</taxon>
        <taxon>Vibrionaceae</taxon>
        <taxon>Vibrio</taxon>
    </lineage>
</organism>
<feature type="region of interest" description="Disordered" evidence="1">
    <location>
        <begin position="1"/>
        <end position="35"/>
    </location>
</feature>
<feature type="non-terminal residue" evidence="2">
    <location>
        <position position="35"/>
    </location>
</feature>
<dbReference type="AlphaFoldDB" id="A0A454CSQ0"/>
<name>A0A454CSQ0_VIBHA</name>
<accession>A0A454CSQ0</accession>
<proteinExistence type="predicted"/>
<gene>
    <name evidence="2" type="ORF">VCHENC02_4756A</name>
</gene>
<sequence>MLPLRVRLDASNTGADLNPETGKSLTCKQPSVTGL</sequence>
<comment type="caution">
    <text evidence="2">The sequence shown here is derived from an EMBL/GenBank/DDBJ whole genome shotgun (WGS) entry which is preliminary data.</text>
</comment>
<dbReference type="EMBL" id="AJSR01002086">
    <property type="protein sequence ID" value="EKM29431.1"/>
    <property type="molecule type" value="Genomic_DNA"/>
</dbReference>
<evidence type="ECO:0000256" key="1">
    <source>
        <dbReference type="SAM" id="MobiDB-lite"/>
    </source>
</evidence>
<evidence type="ECO:0000313" key="2">
    <source>
        <dbReference type="EMBL" id="EKM29431.1"/>
    </source>
</evidence>
<protein>
    <submittedName>
        <fullName evidence="2">Uncharacterized protein</fullName>
    </submittedName>
</protein>